<organism evidence="1 2">
    <name type="scientific">Thanatephorus cucumeris (strain AG1-IA)</name>
    <name type="common">Rice sheath blight fungus</name>
    <name type="synonym">Rhizoctonia solani</name>
    <dbReference type="NCBI Taxonomy" id="983506"/>
    <lineage>
        <taxon>Eukaryota</taxon>
        <taxon>Fungi</taxon>
        <taxon>Dikarya</taxon>
        <taxon>Basidiomycota</taxon>
        <taxon>Agaricomycotina</taxon>
        <taxon>Agaricomycetes</taxon>
        <taxon>Cantharellales</taxon>
        <taxon>Ceratobasidiaceae</taxon>
        <taxon>Rhizoctonia</taxon>
        <taxon>Rhizoctonia solani AG-1</taxon>
    </lineage>
</organism>
<sequence>MPVCLSEATFTASIFPVFGDPFQRYSLRNIRKPTRYFLLGGIRKFFRTRYRAATMLQVGTSLLACYRSLMRR</sequence>
<reference evidence="1 2" key="1">
    <citation type="journal article" date="2013" name="Nat. Commun.">
        <title>The evolution and pathogenic mechanisms of the rice sheath blight pathogen.</title>
        <authorList>
            <person name="Zheng A."/>
            <person name="Lin R."/>
            <person name="Xu L."/>
            <person name="Qin P."/>
            <person name="Tang C."/>
            <person name="Ai P."/>
            <person name="Zhang D."/>
            <person name="Liu Y."/>
            <person name="Sun Z."/>
            <person name="Feng H."/>
            <person name="Wang Y."/>
            <person name="Chen Y."/>
            <person name="Liang X."/>
            <person name="Fu R."/>
            <person name="Li Q."/>
            <person name="Zhang J."/>
            <person name="Yu X."/>
            <person name="Xie Z."/>
            <person name="Ding L."/>
            <person name="Guan P."/>
            <person name="Tang J."/>
            <person name="Liang Y."/>
            <person name="Wang S."/>
            <person name="Deng Q."/>
            <person name="Li S."/>
            <person name="Zhu J."/>
            <person name="Wang L."/>
            <person name="Liu H."/>
            <person name="Li P."/>
        </authorList>
    </citation>
    <scope>NUCLEOTIDE SEQUENCE [LARGE SCALE GENOMIC DNA]</scope>
    <source>
        <strain evidence="2">AG-1 IA</strain>
    </source>
</reference>
<keyword evidence="2" id="KW-1185">Reference proteome</keyword>
<name>L8WG03_THACA</name>
<dbReference type="EMBL" id="AFRT01005808">
    <property type="protein sequence ID" value="ELU35652.1"/>
    <property type="molecule type" value="Genomic_DNA"/>
</dbReference>
<proteinExistence type="predicted"/>
<accession>L8WG03</accession>
<dbReference type="AlphaFoldDB" id="L8WG03"/>
<evidence type="ECO:0000313" key="1">
    <source>
        <dbReference type="EMBL" id="ELU35652.1"/>
    </source>
</evidence>
<dbReference type="Proteomes" id="UP000011668">
    <property type="component" value="Unassembled WGS sequence"/>
</dbReference>
<protein>
    <submittedName>
        <fullName evidence="1">Uncharacterized protein</fullName>
    </submittedName>
</protein>
<evidence type="ECO:0000313" key="2">
    <source>
        <dbReference type="Proteomes" id="UP000011668"/>
    </source>
</evidence>
<dbReference type="HOGENOM" id="CLU_2723936_0_0_1"/>
<gene>
    <name evidence="1" type="ORF">AG1IA_10318</name>
</gene>
<comment type="caution">
    <text evidence="1">The sequence shown here is derived from an EMBL/GenBank/DDBJ whole genome shotgun (WGS) entry which is preliminary data.</text>
</comment>